<evidence type="ECO:0000313" key="2">
    <source>
        <dbReference type="Proteomes" id="UP000663722"/>
    </source>
</evidence>
<dbReference type="AlphaFoldDB" id="A0A975BHG3"/>
<dbReference type="Proteomes" id="UP000663722">
    <property type="component" value="Chromosome"/>
</dbReference>
<reference evidence="1" key="1">
    <citation type="journal article" date="2021" name="Microb. Physiol.">
        <title>Proteogenomic Insights into the Physiology of Marine, Sulfate-Reducing, Filamentous Desulfonema limicola and Desulfonema magnum.</title>
        <authorList>
            <person name="Schnaars V."/>
            <person name="Wohlbrand L."/>
            <person name="Scheve S."/>
            <person name="Hinrichs C."/>
            <person name="Reinhardt R."/>
            <person name="Rabus R."/>
        </authorList>
    </citation>
    <scope>NUCLEOTIDE SEQUENCE</scope>
    <source>
        <strain evidence="1">4be13</strain>
    </source>
</reference>
<protein>
    <submittedName>
        <fullName evidence="1">Uncharacterized protein</fullName>
    </submittedName>
</protein>
<gene>
    <name evidence="1" type="ORF">dnm_014980</name>
</gene>
<proteinExistence type="predicted"/>
<dbReference type="EMBL" id="CP061800">
    <property type="protein sequence ID" value="QTA85487.1"/>
    <property type="molecule type" value="Genomic_DNA"/>
</dbReference>
<sequence length="54" mass="6399">MYFFPYALKSQADNFNDSIFFRLLSAHMSGSLLKTEKQKPSHLSVFNFFNTLRY</sequence>
<evidence type="ECO:0000313" key="1">
    <source>
        <dbReference type="EMBL" id="QTA85487.1"/>
    </source>
</evidence>
<accession>A0A975BHG3</accession>
<organism evidence="1 2">
    <name type="scientific">Desulfonema magnum</name>
    <dbReference type="NCBI Taxonomy" id="45655"/>
    <lineage>
        <taxon>Bacteria</taxon>
        <taxon>Pseudomonadati</taxon>
        <taxon>Thermodesulfobacteriota</taxon>
        <taxon>Desulfobacteria</taxon>
        <taxon>Desulfobacterales</taxon>
        <taxon>Desulfococcaceae</taxon>
        <taxon>Desulfonema</taxon>
    </lineage>
</organism>
<keyword evidence="2" id="KW-1185">Reference proteome</keyword>
<name>A0A975BHG3_9BACT</name>
<dbReference type="KEGG" id="dmm:dnm_014980"/>